<proteinExistence type="predicted"/>
<dbReference type="Proteomes" id="UP001297600">
    <property type="component" value="Unassembled WGS sequence"/>
</dbReference>
<comment type="caution">
    <text evidence="1">The sequence shown here is derived from an EMBL/GenBank/DDBJ whole genome shotgun (WGS) entry which is preliminary data.</text>
</comment>
<protein>
    <submittedName>
        <fullName evidence="1">Uncharacterized protein</fullName>
    </submittedName>
</protein>
<gene>
    <name evidence="1" type="ORF">MAF45_08050</name>
</gene>
<evidence type="ECO:0000313" key="1">
    <source>
        <dbReference type="EMBL" id="MCG5031390.1"/>
    </source>
</evidence>
<organism evidence="1 2">
    <name type="scientific">Mesosutterella porci</name>
    <dbReference type="NCBI Taxonomy" id="2915351"/>
    <lineage>
        <taxon>Bacteria</taxon>
        <taxon>Pseudomonadati</taxon>
        <taxon>Pseudomonadota</taxon>
        <taxon>Betaproteobacteria</taxon>
        <taxon>Burkholderiales</taxon>
        <taxon>Sutterellaceae</taxon>
        <taxon>Mesosutterella</taxon>
    </lineage>
</organism>
<reference evidence="1 2" key="1">
    <citation type="submission" date="2022-02" db="EMBL/GenBank/DDBJ databases">
        <title>Mesosutterella porci, a novel member of the family Sutterellaceae from pig feces.</title>
        <authorList>
            <person name="Wylensek D."/>
            <person name="Clavel T."/>
        </authorList>
    </citation>
    <scope>NUCLEOTIDE SEQUENCE [LARGE SCALE GENOMIC DNA]</scope>
    <source>
        <strain evidence="2">oilRF-744-wt-GAM-9</strain>
    </source>
</reference>
<keyword evidence="2" id="KW-1185">Reference proteome</keyword>
<sequence>MEEKNEMKAPVLDCVLVREGQEASPDFRAWREALSQAGLLAAEASAAELESARLADGFLESGGRLFSSVVLAGLRRISAGLLDTLTAFILMGGKLAATGPAFSGPEAVTDRQDRSEGAVRSQLRTLEHYTSRTEPDDVIDAALALQALPGVRAGRPALRGARPLPERAVFRSRGAGPVRWSLELEAPSGFEGRLALPRPASRLAWFTGDGAAREAGSAAGPVLEVALAAGFKGRLEVEEGQLPAAYPMRAGGSPWFVEEPGALPRALRSERDWSDSGGGDPKGGEPGLLRFRLSFSDADVPAVPADGTLRADLSASEGEISVLLNGVRLLPAEGAARLFAVPLRLFAQSNELIIEARPEKDGGGGRPGTFAEPLWQVYPESDLACLALKTL</sequence>
<evidence type="ECO:0000313" key="2">
    <source>
        <dbReference type="Proteomes" id="UP001297600"/>
    </source>
</evidence>
<name>A0ABS9MRZ4_9BURK</name>
<dbReference type="EMBL" id="JAKNCT010000009">
    <property type="protein sequence ID" value="MCG5031390.1"/>
    <property type="molecule type" value="Genomic_DNA"/>
</dbReference>
<accession>A0ABS9MRZ4</accession>
<dbReference type="RefSeq" id="WP_237979124.1">
    <property type="nucleotide sequence ID" value="NZ_JAKNCT010000009.1"/>
</dbReference>